<dbReference type="PATRIC" id="fig|1245469.3.peg.4138"/>
<dbReference type="KEGG" id="aol:S58_40500"/>
<evidence type="ECO:0008006" key="4">
    <source>
        <dbReference type="Google" id="ProtNLM"/>
    </source>
</evidence>
<dbReference type="EMBL" id="AP012603">
    <property type="protein sequence ID" value="BAM90036.1"/>
    <property type="molecule type" value="Genomic_DNA"/>
</dbReference>
<keyword evidence="1" id="KW-0732">Signal</keyword>
<name>M4Z9S1_9BRAD</name>
<dbReference type="Proteomes" id="UP000011841">
    <property type="component" value="Chromosome"/>
</dbReference>
<dbReference type="AlphaFoldDB" id="M4Z9S1"/>
<dbReference type="HOGENOM" id="CLU_2328250_0_0_5"/>
<dbReference type="Gene3D" id="2.40.50.320">
    <property type="entry name" value="Copper binding periplasmic protein CusF"/>
    <property type="match status" value="1"/>
</dbReference>
<feature type="chain" id="PRO_5004062159" description="Copper-binding protein" evidence="1">
    <location>
        <begin position="23"/>
        <end position="98"/>
    </location>
</feature>
<dbReference type="OrthoDB" id="8265725at2"/>
<organism evidence="2 3">
    <name type="scientific">Bradyrhizobium oligotrophicum S58</name>
    <dbReference type="NCBI Taxonomy" id="1245469"/>
    <lineage>
        <taxon>Bacteria</taxon>
        <taxon>Pseudomonadati</taxon>
        <taxon>Pseudomonadota</taxon>
        <taxon>Alphaproteobacteria</taxon>
        <taxon>Hyphomicrobiales</taxon>
        <taxon>Nitrobacteraceae</taxon>
        <taxon>Bradyrhizobium</taxon>
    </lineage>
</organism>
<feature type="signal peptide" evidence="1">
    <location>
        <begin position="1"/>
        <end position="22"/>
    </location>
</feature>
<dbReference type="Pfam" id="PF11604">
    <property type="entry name" value="CusF_Ec"/>
    <property type="match status" value="1"/>
</dbReference>
<dbReference type="GeneID" id="301817856"/>
<evidence type="ECO:0000256" key="1">
    <source>
        <dbReference type="SAM" id="SignalP"/>
    </source>
</evidence>
<protein>
    <recommendedName>
        <fullName evidence="4">Copper-binding protein</fullName>
    </recommendedName>
</protein>
<gene>
    <name evidence="2" type="ORF">S58_40500</name>
</gene>
<accession>M4Z9S1</accession>
<dbReference type="RefSeq" id="WP_015667144.1">
    <property type="nucleotide sequence ID" value="NC_020453.1"/>
</dbReference>
<evidence type="ECO:0000313" key="3">
    <source>
        <dbReference type="Proteomes" id="UP000011841"/>
    </source>
</evidence>
<evidence type="ECO:0000313" key="2">
    <source>
        <dbReference type="EMBL" id="BAM90036.1"/>
    </source>
</evidence>
<dbReference type="eggNOG" id="ENOG50315KR">
    <property type="taxonomic scope" value="Bacteria"/>
</dbReference>
<dbReference type="InterPro" id="IPR042230">
    <property type="entry name" value="CusF_sf"/>
</dbReference>
<sequence>MKAARMTLATVAALAWSLPALAAEQGATGVVTGINRLNGTVAIKRVQSGTVGANASAAEEFKVKDNAMIEEVHAGDRVTFSTADGNGTKTIIKLDRQK</sequence>
<reference evidence="2 3" key="1">
    <citation type="journal article" date="2013" name="Appl. Environ. Microbiol.">
        <title>Genome analysis suggests that the soil oligotrophic bacterium Agromonas oligotrophica (Bradyrhizobium oligotrophicum) is a nitrogen-fixing symbiont of Aeschynomene indica.</title>
        <authorList>
            <person name="Okubo T."/>
            <person name="Fukushima S."/>
            <person name="Itakura M."/>
            <person name="Oshima K."/>
            <person name="Longtonglang A."/>
            <person name="Teaumroong N."/>
            <person name="Mitsui H."/>
            <person name="Hattori M."/>
            <person name="Hattori R."/>
            <person name="Hattori T."/>
            <person name="Minamisawa K."/>
        </authorList>
    </citation>
    <scope>NUCLEOTIDE SEQUENCE [LARGE SCALE GENOMIC DNA]</scope>
    <source>
        <strain evidence="2 3">S58</strain>
    </source>
</reference>
<keyword evidence="3" id="KW-1185">Reference proteome</keyword>
<proteinExistence type="predicted"/>
<dbReference type="InterPro" id="IPR021647">
    <property type="entry name" value="CusF_Ec"/>
</dbReference>